<accession>A0A4Q1JVH0</accession>
<sequence>MTQTRIKLCGMTRAEDVRLAVELGVDYIGLIFAAESPRRLLLGQARMLRELVPEQIGVVALLMDNSASDVGKIIEQVQPDLLQFHGQEEDAFCADFARPFLKALPMAGLEGEDIEDRLARYPSAWGFVLDGHAAGQAGGSGQRFDWRRWPQQLGRPALLAGGLNADNVAVAVQTARPWGVDVSSGLESARGVKDAERVRSFVAAVRSVDR</sequence>
<dbReference type="GO" id="GO:0004640">
    <property type="term" value="F:phosphoribosylanthranilate isomerase activity"/>
    <property type="evidence" value="ECO:0007669"/>
    <property type="project" value="UniProtKB-UniRule"/>
</dbReference>
<dbReference type="CDD" id="cd00405">
    <property type="entry name" value="PRAI"/>
    <property type="match status" value="1"/>
</dbReference>
<dbReference type="NCBIfam" id="NF002298">
    <property type="entry name" value="PRK01222.1-4"/>
    <property type="match status" value="1"/>
</dbReference>
<dbReference type="GO" id="GO:0000162">
    <property type="term" value="P:L-tryptophan biosynthetic process"/>
    <property type="evidence" value="ECO:0007669"/>
    <property type="project" value="UniProtKB-UniRule"/>
</dbReference>
<evidence type="ECO:0000259" key="10">
    <source>
        <dbReference type="Pfam" id="PF00697"/>
    </source>
</evidence>
<dbReference type="Proteomes" id="UP000289784">
    <property type="component" value="Unassembled WGS sequence"/>
</dbReference>
<dbReference type="InterPro" id="IPR001240">
    <property type="entry name" value="PRAI_dom"/>
</dbReference>
<dbReference type="InterPro" id="IPR013785">
    <property type="entry name" value="Aldolase_TIM"/>
</dbReference>
<comment type="pathway">
    <text evidence="2 9">Amino-acid biosynthesis; L-tryptophan biosynthesis; L-tryptophan from chorismate: step 3/5.</text>
</comment>
<dbReference type="Pfam" id="PF00697">
    <property type="entry name" value="PRAI"/>
    <property type="match status" value="1"/>
</dbReference>
<evidence type="ECO:0000256" key="3">
    <source>
        <dbReference type="ARBA" id="ARBA00012572"/>
    </source>
</evidence>
<evidence type="ECO:0000256" key="6">
    <source>
        <dbReference type="ARBA" id="ARBA00022822"/>
    </source>
</evidence>
<dbReference type="OrthoDB" id="9796196at2"/>
<dbReference type="HAMAP" id="MF_00135">
    <property type="entry name" value="PRAI"/>
    <property type="match status" value="1"/>
</dbReference>
<evidence type="ECO:0000256" key="9">
    <source>
        <dbReference type="HAMAP-Rule" id="MF_00135"/>
    </source>
</evidence>
<reference evidence="11 12" key="1">
    <citation type="submission" date="2019-01" db="EMBL/GenBank/DDBJ databases">
        <title>Pseudoxanthomonas composti sp. nov., isolated from compost.</title>
        <authorList>
            <person name="Yang G."/>
        </authorList>
    </citation>
    <scope>NUCLEOTIDE SEQUENCE [LARGE SCALE GENOMIC DNA]</scope>
    <source>
        <strain evidence="11 12">GSS15</strain>
    </source>
</reference>
<dbReference type="SUPFAM" id="SSF51366">
    <property type="entry name" value="Ribulose-phoshate binding barrel"/>
    <property type="match status" value="1"/>
</dbReference>
<gene>
    <name evidence="9" type="primary">trpF</name>
    <name evidence="11" type="ORF">EPA99_10360</name>
</gene>
<name>A0A4Q1JVH0_9GAMM</name>
<keyword evidence="5 9" id="KW-0028">Amino-acid biosynthesis</keyword>
<comment type="caution">
    <text evidence="11">The sequence shown here is derived from an EMBL/GenBank/DDBJ whole genome shotgun (WGS) entry which is preliminary data.</text>
</comment>
<comment type="similarity">
    <text evidence="9">Belongs to the TrpF family.</text>
</comment>
<dbReference type="InterPro" id="IPR044643">
    <property type="entry name" value="TrpF_fam"/>
</dbReference>
<dbReference type="PANTHER" id="PTHR42894:SF1">
    <property type="entry name" value="N-(5'-PHOSPHORIBOSYL)ANTHRANILATE ISOMERASE"/>
    <property type="match status" value="1"/>
</dbReference>
<evidence type="ECO:0000256" key="7">
    <source>
        <dbReference type="ARBA" id="ARBA00023141"/>
    </source>
</evidence>
<keyword evidence="7 9" id="KW-0057">Aromatic amino acid biosynthesis</keyword>
<evidence type="ECO:0000256" key="2">
    <source>
        <dbReference type="ARBA" id="ARBA00004664"/>
    </source>
</evidence>
<evidence type="ECO:0000313" key="11">
    <source>
        <dbReference type="EMBL" id="RXR05158.1"/>
    </source>
</evidence>
<organism evidence="11 12">
    <name type="scientific">Pseudoxanthomonas composti</name>
    <dbReference type="NCBI Taxonomy" id="2137479"/>
    <lineage>
        <taxon>Bacteria</taxon>
        <taxon>Pseudomonadati</taxon>
        <taxon>Pseudomonadota</taxon>
        <taxon>Gammaproteobacteria</taxon>
        <taxon>Lysobacterales</taxon>
        <taxon>Lysobacteraceae</taxon>
        <taxon>Pseudoxanthomonas</taxon>
    </lineage>
</organism>
<dbReference type="EMBL" id="SAWZ01000005">
    <property type="protein sequence ID" value="RXR05158.1"/>
    <property type="molecule type" value="Genomic_DNA"/>
</dbReference>
<evidence type="ECO:0000313" key="12">
    <source>
        <dbReference type="Proteomes" id="UP000289784"/>
    </source>
</evidence>
<dbReference type="AlphaFoldDB" id="A0A4Q1JVH0"/>
<dbReference type="UniPathway" id="UPA00035">
    <property type="reaction ID" value="UER00042"/>
</dbReference>
<evidence type="ECO:0000256" key="1">
    <source>
        <dbReference type="ARBA" id="ARBA00001164"/>
    </source>
</evidence>
<dbReference type="EC" id="5.3.1.24" evidence="3 9"/>
<keyword evidence="8 9" id="KW-0413">Isomerase</keyword>
<evidence type="ECO:0000256" key="4">
    <source>
        <dbReference type="ARBA" id="ARBA00022272"/>
    </source>
</evidence>
<feature type="domain" description="N-(5'phosphoribosyl) anthranilate isomerase (PRAI)" evidence="10">
    <location>
        <begin position="7"/>
        <end position="203"/>
    </location>
</feature>
<comment type="catalytic activity">
    <reaction evidence="1 9">
        <text>N-(5-phospho-beta-D-ribosyl)anthranilate = 1-(2-carboxyphenylamino)-1-deoxy-D-ribulose 5-phosphate</text>
        <dbReference type="Rhea" id="RHEA:21540"/>
        <dbReference type="ChEBI" id="CHEBI:18277"/>
        <dbReference type="ChEBI" id="CHEBI:58613"/>
        <dbReference type="EC" id="5.3.1.24"/>
    </reaction>
</comment>
<dbReference type="Gene3D" id="3.20.20.70">
    <property type="entry name" value="Aldolase class I"/>
    <property type="match status" value="1"/>
</dbReference>
<evidence type="ECO:0000256" key="5">
    <source>
        <dbReference type="ARBA" id="ARBA00022605"/>
    </source>
</evidence>
<proteinExistence type="inferred from homology"/>
<keyword evidence="6 9" id="KW-0822">Tryptophan biosynthesis</keyword>
<dbReference type="RefSeq" id="WP_129471162.1">
    <property type="nucleotide sequence ID" value="NZ_SAWZ01000005.1"/>
</dbReference>
<protein>
    <recommendedName>
        <fullName evidence="4 9">N-(5'-phosphoribosyl)anthranilate isomerase</fullName>
        <shortName evidence="9">PRAI</shortName>
        <ecNumber evidence="3 9">5.3.1.24</ecNumber>
    </recommendedName>
</protein>
<dbReference type="PANTHER" id="PTHR42894">
    <property type="entry name" value="N-(5'-PHOSPHORIBOSYL)ANTHRANILATE ISOMERASE"/>
    <property type="match status" value="1"/>
</dbReference>
<keyword evidence="12" id="KW-1185">Reference proteome</keyword>
<evidence type="ECO:0000256" key="8">
    <source>
        <dbReference type="ARBA" id="ARBA00023235"/>
    </source>
</evidence>
<dbReference type="InterPro" id="IPR011060">
    <property type="entry name" value="RibuloseP-bd_barrel"/>
</dbReference>